<reference evidence="3" key="1">
    <citation type="journal article" date="2019" name="Int. J. Syst. Evol. Microbiol.">
        <title>The Global Catalogue of Microorganisms (GCM) 10K type strain sequencing project: providing services to taxonomists for standard genome sequencing and annotation.</title>
        <authorList>
            <consortium name="The Broad Institute Genomics Platform"/>
            <consortium name="The Broad Institute Genome Sequencing Center for Infectious Disease"/>
            <person name="Wu L."/>
            <person name="Ma J."/>
        </authorList>
    </citation>
    <scope>NUCLEOTIDE SEQUENCE [LARGE SCALE GENOMIC DNA]</scope>
    <source>
        <strain evidence="3">JCM 15572</strain>
    </source>
</reference>
<feature type="compositionally biased region" description="Polar residues" evidence="1">
    <location>
        <begin position="88"/>
        <end position="97"/>
    </location>
</feature>
<evidence type="ECO:0000313" key="2">
    <source>
        <dbReference type="EMBL" id="GAA1596504.1"/>
    </source>
</evidence>
<feature type="compositionally biased region" description="Basic and acidic residues" evidence="1">
    <location>
        <begin position="112"/>
        <end position="130"/>
    </location>
</feature>
<sequence length="288" mass="32305">MPSELQRVAGELLACLNEAPRAIDYLHDRARKCREAAAWIGSQSNNPNARTAAMQLDDVARRCEEAAHYLSSAEARAKQWVEQMVSGIRTTEPSRGSTGDRPLDSGGSTSSLERRRDDRDDNREAGKPDKTAAAGDQTSREDEVPDIDDDEAWRLFAKLPVRRDGPGHREKTRGLWRNEDGTVDEWVSGFDEWRDKADRFAVAEKIGNAPHLLQITSHVEIKFAMFMRERGLRRATLVVNKRPCPGEAGCDEMLKDFLPKGAKLTIFGPDNFRETYPKLTKPEGTELA</sequence>
<protein>
    <recommendedName>
        <fullName evidence="4">Nucleic acid/nucleotide deaminase of polymorphic system toxin</fullName>
    </recommendedName>
</protein>
<organism evidence="2 3">
    <name type="scientific">Kribbella hippodromi</name>
    <dbReference type="NCBI Taxonomy" id="434347"/>
    <lineage>
        <taxon>Bacteria</taxon>
        <taxon>Bacillati</taxon>
        <taxon>Actinomycetota</taxon>
        <taxon>Actinomycetes</taxon>
        <taxon>Propionibacteriales</taxon>
        <taxon>Kribbellaceae</taxon>
        <taxon>Kribbella</taxon>
    </lineage>
</organism>
<evidence type="ECO:0000313" key="3">
    <source>
        <dbReference type="Proteomes" id="UP001501705"/>
    </source>
</evidence>
<feature type="region of interest" description="Disordered" evidence="1">
    <location>
        <begin position="88"/>
        <end position="147"/>
    </location>
</feature>
<accession>A0ABP4Q0T6</accession>
<dbReference type="Proteomes" id="UP001501705">
    <property type="component" value="Unassembled WGS sequence"/>
</dbReference>
<evidence type="ECO:0008006" key="4">
    <source>
        <dbReference type="Google" id="ProtNLM"/>
    </source>
</evidence>
<dbReference type="InterPro" id="IPR032724">
    <property type="entry name" value="SCP1.201-like"/>
</dbReference>
<dbReference type="RefSeq" id="WP_344239032.1">
    <property type="nucleotide sequence ID" value="NZ_BAAAPH010000024.1"/>
</dbReference>
<keyword evidence="3" id="KW-1185">Reference proteome</keyword>
<gene>
    <name evidence="2" type="ORF">GCM10009804_61270</name>
</gene>
<proteinExistence type="predicted"/>
<comment type="caution">
    <text evidence="2">The sequence shown here is derived from an EMBL/GenBank/DDBJ whole genome shotgun (WGS) entry which is preliminary data.</text>
</comment>
<name>A0ABP4Q0T6_9ACTN</name>
<evidence type="ECO:0000256" key="1">
    <source>
        <dbReference type="SAM" id="MobiDB-lite"/>
    </source>
</evidence>
<dbReference type="Pfam" id="PF14428">
    <property type="entry name" value="DddA-like"/>
    <property type="match status" value="1"/>
</dbReference>
<dbReference type="EMBL" id="BAAAPH010000024">
    <property type="protein sequence ID" value="GAA1596504.1"/>
    <property type="molecule type" value="Genomic_DNA"/>
</dbReference>